<dbReference type="CDD" id="cd00268">
    <property type="entry name" value="DEADc"/>
    <property type="match status" value="1"/>
</dbReference>
<dbReference type="GO" id="GO:0003724">
    <property type="term" value="F:RNA helicase activity"/>
    <property type="evidence" value="ECO:0007669"/>
    <property type="project" value="InterPro"/>
</dbReference>
<dbReference type="GO" id="GO:0016787">
    <property type="term" value="F:hydrolase activity"/>
    <property type="evidence" value="ECO:0007669"/>
    <property type="project" value="UniProtKB-KW"/>
</dbReference>
<dbReference type="InterPro" id="IPR050079">
    <property type="entry name" value="DEAD_box_RNA_helicase"/>
</dbReference>
<protein>
    <submittedName>
        <fullName evidence="10">ATP-dependent RNA helicase SrmB</fullName>
    </submittedName>
</protein>
<organism evidence="10 11">
    <name type="scientific">Salmonella enterica subsp. enterica serovar Wilhelmsburg</name>
    <dbReference type="NCBI Taxonomy" id="1960126"/>
    <lineage>
        <taxon>Bacteria</taxon>
        <taxon>Pseudomonadati</taxon>
        <taxon>Pseudomonadota</taxon>
        <taxon>Gammaproteobacteria</taxon>
        <taxon>Enterobacterales</taxon>
        <taxon>Enterobacteriaceae</taxon>
        <taxon>Salmonella</taxon>
    </lineage>
</organism>
<proteinExistence type="predicted"/>
<dbReference type="GO" id="GO:0005829">
    <property type="term" value="C:cytosol"/>
    <property type="evidence" value="ECO:0007669"/>
    <property type="project" value="TreeGrafter"/>
</dbReference>
<keyword evidence="6" id="KW-0067">ATP-binding</keyword>
<dbReference type="PROSITE" id="PS51195">
    <property type="entry name" value="Q_MOTIF"/>
    <property type="match status" value="1"/>
</dbReference>
<dbReference type="InterPro" id="IPR000629">
    <property type="entry name" value="RNA-helicase_DEAD-box_CS"/>
</dbReference>
<dbReference type="PANTHER" id="PTHR47959:SF3">
    <property type="entry name" value="ATP-DEPENDENT RNA HELICASE SRMB"/>
    <property type="match status" value="1"/>
</dbReference>
<evidence type="ECO:0000256" key="6">
    <source>
        <dbReference type="ARBA" id="ARBA00022840"/>
    </source>
</evidence>
<evidence type="ECO:0000256" key="1">
    <source>
        <dbReference type="ARBA" id="ARBA00022490"/>
    </source>
</evidence>
<dbReference type="Pfam" id="PF00270">
    <property type="entry name" value="DEAD"/>
    <property type="match status" value="1"/>
</dbReference>
<dbReference type="Proteomes" id="UP000298491">
    <property type="component" value="Unassembled WGS sequence"/>
</dbReference>
<dbReference type="PANTHER" id="PTHR47959">
    <property type="entry name" value="ATP-DEPENDENT RNA HELICASE RHLE-RELATED"/>
    <property type="match status" value="1"/>
</dbReference>
<evidence type="ECO:0000259" key="8">
    <source>
        <dbReference type="PROSITE" id="PS51192"/>
    </source>
</evidence>
<name>A0A659PM73_SALET</name>
<dbReference type="SUPFAM" id="SSF52540">
    <property type="entry name" value="P-loop containing nucleoside triphosphate hydrolases"/>
    <property type="match status" value="1"/>
</dbReference>
<feature type="non-terminal residue" evidence="10">
    <location>
        <position position="251"/>
    </location>
</feature>
<dbReference type="InterPro" id="IPR044742">
    <property type="entry name" value="DEAD/DEAH_RhlB"/>
</dbReference>
<evidence type="ECO:0000256" key="4">
    <source>
        <dbReference type="ARBA" id="ARBA00022801"/>
    </source>
</evidence>
<sequence length="251" mass="28105">MTVTTFSELELDESLLDALQDKGFTRPTAIQAAAIPPALDGRDVLGSAPTGTGKTAAYLLPALQHLLDFPRKKSGPPRILILTPTRELAMQVADHARELAKHTHLDIATITGGVAYMNHAEVFSENQDIVVATTGRLLQYIKEENFDCRAVETLILDEADRMLDMGFAQDIEHIAGETRWRKQTMLFSATLEGDAIKDFAERLLEDPVEVSANPSTRERKKIHQWYYRADNFEHKVALLKHLLKQDDATRS</sequence>
<evidence type="ECO:0000256" key="3">
    <source>
        <dbReference type="ARBA" id="ARBA00022741"/>
    </source>
</evidence>
<evidence type="ECO:0000313" key="10">
    <source>
        <dbReference type="EMBL" id="TGC73518.1"/>
    </source>
</evidence>
<dbReference type="GO" id="GO:0003676">
    <property type="term" value="F:nucleic acid binding"/>
    <property type="evidence" value="ECO:0007669"/>
    <property type="project" value="InterPro"/>
</dbReference>
<dbReference type="PROSITE" id="PS51192">
    <property type="entry name" value="HELICASE_ATP_BIND_1"/>
    <property type="match status" value="1"/>
</dbReference>
<evidence type="ECO:0000313" key="11">
    <source>
        <dbReference type="Proteomes" id="UP000298491"/>
    </source>
</evidence>
<feature type="domain" description="DEAD-box RNA helicase Q" evidence="9">
    <location>
        <begin position="4"/>
        <end position="32"/>
    </location>
</feature>
<dbReference type="EMBL" id="PYKB01001652">
    <property type="protein sequence ID" value="TGC73518.1"/>
    <property type="molecule type" value="Genomic_DNA"/>
</dbReference>
<dbReference type="InterPro" id="IPR014014">
    <property type="entry name" value="RNA_helicase_DEAD_Q_motif"/>
</dbReference>
<comment type="caution">
    <text evidence="10">The sequence shown here is derived from an EMBL/GenBank/DDBJ whole genome shotgun (WGS) entry which is preliminary data.</text>
</comment>
<keyword evidence="3" id="KW-0547">Nucleotide-binding</keyword>
<feature type="short sequence motif" description="Q motif" evidence="7">
    <location>
        <begin position="4"/>
        <end position="32"/>
    </location>
</feature>
<dbReference type="AlphaFoldDB" id="A0A659PM73"/>
<keyword evidence="2" id="KW-0690">Ribosome biogenesis</keyword>
<reference evidence="10 11" key="1">
    <citation type="submission" date="2018-03" db="EMBL/GenBank/DDBJ databases">
        <title>Non-Typhoidal Salmonella genome sequencing and assembly.</title>
        <authorList>
            <person name="Matchawe C."/>
        </authorList>
    </citation>
    <scope>NUCLEOTIDE SEQUENCE [LARGE SCALE GENOMIC DNA]</scope>
    <source>
        <strain evidence="10 11">35dea</strain>
    </source>
</reference>
<evidence type="ECO:0000256" key="7">
    <source>
        <dbReference type="PROSITE-ProRule" id="PRU00552"/>
    </source>
</evidence>
<gene>
    <name evidence="10" type="ORF">C9F09_28815</name>
</gene>
<dbReference type="InterPro" id="IPR014001">
    <property type="entry name" value="Helicase_ATP-bd"/>
</dbReference>
<accession>A0A659PM73</accession>
<evidence type="ECO:0000259" key="9">
    <source>
        <dbReference type="PROSITE" id="PS51195"/>
    </source>
</evidence>
<feature type="domain" description="Helicase ATP-binding" evidence="8">
    <location>
        <begin position="35"/>
        <end position="209"/>
    </location>
</feature>
<keyword evidence="4" id="KW-0378">Hydrolase</keyword>
<dbReference type="FunFam" id="3.40.50.300:FF:000291">
    <property type="entry name" value="ATP-dependent RNA helicase SrmB"/>
    <property type="match status" value="1"/>
</dbReference>
<dbReference type="InterPro" id="IPR027417">
    <property type="entry name" value="P-loop_NTPase"/>
</dbReference>
<evidence type="ECO:0000256" key="5">
    <source>
        <dbReference type="ARBA" id="ARBA00022806"/>
    </source>
</evidence>
<dbReference type="SMART" id="SM00487">
    <property type="entry name" value="DEXDc"/>
    <property type="match status" value="1"/>
</dbReference>
<keyword evidence="1" id="KW-0963">Cytoplasm</keyword>
<dbReference type="GO" id="GO:0005524">
    <property type="term" value="F:ATP binding"/>
    <property type="evidence" value="ECO:0007669"/>
    <property type="project" value="UniProtKB-KW"/>
</dbReference>
<evidence type="ECO:0000256" key="2">
    <source>
        <dbReference type="ARBA" id="ARBA00022517"/>
    </source>
</evidence>
<keyword evidence="5 10" id="KW-0347">Helicase</keyword>
<dbReference type="GO" id="GO:0042254">
    <property type="term" value="P:ribosome biogenesis"/>
    <property type="evidence" value="ECO:0007669"/>
    <property type="project" value="UniProtKB-KW"/>
</dbReference>
<dbReference type="Gene3D" id="3.40.50.300">
    <property type="entry name" value="P-loop containing nucleotide triphosphate hydrolases"/>
    <property type="match status" value="1"/>
</dbReference>
<dbReference type="PROSITE" id="PS00039">
    <property type="entry name" value="DEAD_ATP_HELICASE"/>
    <property type="match status" value="1"/>
</dbReference>
<dbReference type="InterPro" id="IPR011545">
    <property type="entry name" value="DEAD/DEAH_box_helicase_dom"/>
</dbReference>